<feature type="binding site" evidence="17">
    <location>
        <position position="22"/>
    </location>
    <ligand>
        <name>[4Fe-4S] cluster</name>
        <dbReference type="ChEBI" id="CHEBI:49883"/>
    </ligand>
</feature>
<dbReference type="AlphaFoldDB" id="A0A090AIZ1"/>
<keyword evidence="11 17" id="KW-0408">Iron</keyword>
<dbReference type="PANTHER" id="PTHR36701">
    <property type="entry name" value="EPOXYQUEUOSINE REDUCTASE QUEH"/>
    <property type="match status" value="1"/>
</dbReference>
<accession>A0A090AIZ1</accession>
<evidence type="ECO:0000256" key="5">
    <source>
        <dbReference type="ARBA" id="ARBA00016895"/>
    </source>
</evidence>
<evidence type="ECO:0000256" key="6">
    <source>
        <dbReference type="ARBA" id="ARBA00022485"/>
    </source>
</evidence>
<evidence type="ECO:0000256" key="10">
    <source>
        <dbReference type="ARBA" id="ARBA00023002"/>
    </source>
</evidence>
<dbReference type="KEGG" id="tig:THII_1160"/>
<evidence type="ECO:0000256" key="3">
    <source>
        <dbReference type="ARBA" id="ARBA00008207"/>
    </source>
</evidence>
<evidence type="ECO:0000256" key="12">
    <source>
        <dbReference type="ARBA" id="ARBA00023014"/>
    </source>
</evidence>
<evidence type="ECO:0000256" key="17">
    <source>
        <dbReference type="HAMAP-Rule" id="MF_02089"/>
    </source>
</evidence>
<dbReference type="GO" id="GO:0008616">
    <property type="term" value="P:tRNA queuosine(34) biosynthetic process"/>
    <property type="evidence" value="ECO:0007669"/>
    <property type="project" value="UniProtKB-UniRule"/>
</dbReference>
<feature type="binding site" evidence="17">
    <location>
        <position position="100"/>
    </location>
    <ligand>
        <name>[4Fe-4S] cluster</name>
        <dbReference type="ChEBI" id="CHEBI:49883"/>
    </ligand>
</feature>
<dbReference type="EC" id="1.17.99.6" evidence="4 17"/>
<evidence type="ECO:0000256" key="2">
    <source>
        <dbReference type="ARBA" id="ARBA00004691"/>
    </source>
</evidence>
<feature type="binding site" evidence="17">
    <location>
        <position position="103"/>
    </location>
    <ligand>
        <name>[4Fe-4S] cluster</name>
        <dbReference type="ChEBI" id="CHEBI:49883"/>
    </ligand>
</feature>
<keyword evidence="19" id="KW-1185">Reference proteome</keyword>
<name>A0A090AIZ1_9GAMM</name>
<comment type="catalytic activity">
    <reaction evidence="16 17">
        <text>epoxyqueuosine(34) in tRNA + AH2 = queuosine(34) in tRNA + A + H2O</text>
        <dbReference type="Rhea" id="RHEA:32159"/>
        <dbReference type="Rhea" id="RHEA-COMP:18571"/>
        <dbReference type="Rhea" id="RHEA-COMP:18582"/>
        <dbReference type="ChEBI" id="CHEBI:13193"/>
        <dbReference type="ChEBI" id="CHEBI:15377"/>
        <dbReference type="ChEBI" id="CHEBI:17499"/>
        <dbReference type="ChEBI" id="CHEBI:194431"/>
        <dbReference type="ChEBI" id="CHEBI:194443"/>
        <dbReference type="EC" id="1.17.99.6"/>
    </reaction>
</comment>
<evidence type="ECO:0000256" key="15">
    <source>
        <dbReference type="ARBA" id="ARBA00031446"/>
    </source>
</evidence>
<feature type="binding site" evidence="17">
    <location>
        <position position="21"/>
    </location>
    <ligand>
        <name>[4Fe-4S] cluster</name>
        <dbReference type="ChEBI" id="CHEBI:49883"/>
    </ligand>
</feature>
<sequence>MSEQSILSFPNDEKRLLLHSCCAPCSSEIIATLLSLDIELTVFFYNPNIHPLKEYELRKEENKQFANKHQVPFIDADYDMNNWFARTKGMEFDSERGPRCEACFDIRFERTALYAHEHEFKVFTSSVGMSRWKDLEQVNECGIRAAQRYPGLTYWNYNWRKKGGSQRMIAMAKSEHFYQQEYCGCAHSLREINHKRKAQGRDLVKIGIKYYGNSDK</sequence>
<evidence type="ECO:0000256" key="14">
    <source>
        <dbReference type="ARBA" id="ARBA00023284"/>
    </source>
</evidence>
<evidence type="ECO:0000313" key="18">
    <source>
        <dbReference type="EMBL" id="BAP55457.1"/>
    </source>
</evidence>
<dbReference type="OrthoDB" id="9801033at2"/>
<dbReference type="UniPathway" id="UPA00392"/>
<dbReference type="EMBL" id="AP014633">
    <property type="protein sequence ID" value="BAP55457.1"/>
    <property type="molecule type" value="Genomic_DNA"/>
</dbReference>
<dbReference type="Proteomes" id="UP000031623">
    <property type="component" value="Chromosome"/>
</dbReference>
<dbReference type="HOGENOM" id="CLU_088177_0_0_6"/>
<gene>
    <name evidence="17" type="primary">queH</name>
    <name evidence="18" type="ORF">THII_1160</name>
</gene>
<keyword evidence="12 17" id="KW-0411">Iron-sulfur</keyword>
<evidence type="ECO:0000256" key="4">
    <source>
        <dbReference type="ARBA" id="ARBA00012622"/>
    </source>
</evidence>
<dbReference type="PANTHER" id="PTHR36701:SF1">
    <property type="entry name" value="EPOXYQUEUOSINE REDUCTASE QUEH"/>
    <property type="match status" value="1"/>
</dbReference>
<evidence type="ECO:0000256" key="7">
    <source>
        <dbReference type="ARBA" id="ARBA00022694"/>
    </source>
</evidence>
<organism evidence="18 19">
    <name type="scientific">Thioploca ingrica</name>
    <dbReference type="NCBI Taxonomy" id="40754"/>
    <lineage>
        <taxon>Bacteria</taxon>
        <taxon>Pseudomonadati</taxon>
        <taxon>Pseudomonadota</taxon>
        <taxon>Gammaproteobacteria</taxon>
        <taxon>Thiotrichales</taxon>
        <taxon>Thiotrichaceae</taxon>
        <taxon>Thioploca</taxon>
    </lineage>
</organism>
<comment type="function">
    <text evidence="1 17">Catalyzes the conversion of epoxyqueuosine (oQ) to queuosine (Q), which is a hypermodified base found in the wobble positions of tRNA(Asp), tRNA(Asn), tRNA(His) and tRNA(Tyr).</text>
</comment>
<dbReference type="HAMAP" id="MF_02089">
    <property type="entry name" value="QueH"/>
    <property type="match status" value="1"/>
</dbReference>
<reference evidence="18" key="1">
    <citation type="journal article" date="2014" name="ISME J.">
        <title>Ecophysiology of Thioploca ingrica as revealed by the complete genome sequence supplemented with proteomic evidence.</title>
        <authorList>
            <person name="Kojima H."/>
            <person name="Ogura Y."/>
            <person name="Yamamoto N."/>
            <person name="Togashi T."/>
            <person name="Mori H."/>
            <person name="Watanabe T."/>
            <person name="Nemoto F."/>
            <person name="Kurokawa K."/>
            <person name="Hayashi T."/>
            <person name="Fukui M."/>
        </authorList>
    </citation>
    <scope>NUCLEOTIDE SEQUENCE [LARGE SCALE GENOMIC DNA]</scope>
</reference>
<keyword evidence="6 17" id="KW-0004">4Fe-4S</keyword>
<keyword evidence="9 17" id="KW-0671">Queuosine biosynthesis</keyword>
<evidence type="ECO:0000256" key="16">
    <source>
        <dbReference type="ARBA" id="ARBA00047415"/>
    </source>
</evidence>
<dbReference type="Pfam" id="PF02677">
    <property type="entry name" value="QueH"/>
    <property type="match status" value="1"/>
</dbReference>
<evidence type="ECO:0000256" key="1">
    <source>
        <dbReference type="ARBA" id="ARBA00002268"/>
    </source>
</evidence>
<evidence type="ECO:0000313" key="19">
    <source>
        <dbReference type="Proteomes" id="UP000031623"/>
    </source>
</evidence>
<feature type="disulfide bond" description="Redox-active" evidence="17">
    <location>
        <begin position="183"/>
        <end position="185"/>
    </location>
</feature>
<keyword evidence="13 17" id="KW-1015">Disulfide bond</keyword>
<dbReference type="InterPro" id="IPR003828">
    <property type="entry name" value="QueH"/>
</dbReference>
<evidence type="ECO:0000256" key="13">
    <source>
        <dbReference type="ARBA" id="ARBA00023157"/>
    </source>
</evidence>
<comment type="similarity">
    <text evidence="3 17">Belongs to the QueH family.</text>
</comment>
<proteinExistence type="inferred from homology"/>
<keyword evidence="14 17" id="KW-0676">Redox-active center</keyword>
<dbReference type="GO" id="GO:0051539">
    <property type="term" value="F:4 iron, 4 sulfur cluster binding"/>
    <property type="evidence" value="ECO:0007669"/>
    <property type="project" value="UniProtKB-UniRule"/>
</dbReference>
<protein>
    <recommendedName>
        <fullName evidence="5 17">Epoxyqueuosine reductase QueH</fullName>
        <ecNumber evidence="4 17">1.17.99.6</ecNumber>
    </recommendedName>
    <alternativeName>
        <fullName evidence="15 17">Queuosine biosynthesis protein QueH</fullName>
    </alternativeName>
</protein>
<keyword evidence="7 17" id="KW-0819">tRNA processing</keyword>
<dbReference type="GO" id="GO:0052693">
    <property type="term" value="F:epoxyqueuosine reductase activity"/>
    <property type="evidence" value="ECO:0007669"/>
    <property type="project" value="UniProtKB-UniRule"/>
</dbReference>
<evidence type="ECO:0000256" key="11">
    <source>
        <dbReference type="ARBA" id="ARBA00023004"/>
    </source>
</evidence>
<evidence type="ECO:0000256" key="9">
    <source>
        <dbReference type="ARBA" id="ARBA00022785"/>
    </source>
</evidence>
<keyword evidence="10 17" id="KW-0560">Oxidoreductase</keyword>
<keyword evidence="8 17" id="KW-0479">Metal-binding</keyword>
<dbReference type="STRING" id="40754.THII_1160"/>
<dbReference type="GO" id="GO:0046872">
    <property type="term" value="F:metal ion binding"/>
    <property type="evidence" value="ECO:0007669"/>
    <property type="project" value="UniProtKB-KW"/>
</dbReference>
<evidence type="ECO:0000256" key="8">
    <source>
        <dbReference type="ARBA" id="ARBA00022723"/>
    </source>
</evidence>
<comment type="pathway">
    <text evidence="2 17">tRNA modification; tRNA-queuosine biosynthesis.</text>
</comment>